<organism evidence="2">
    <name type="scientific">Salix viminalis</name>
    <name type="common">Common osier</name>
    <name type="synonym">Basket willow</name>
    <dbReference type="NCBI Taxonomy" id="40686"/>
    <lineage>
        <taxon>Eukaryota</taxon>
        <taxon>Viridiplantae</taxon>
        <taxon>Streptophyta</taxon>
        <taxon>Embryophyta</taxon>
        <taxon>Tracheophyta</taxon>
        <taxon>Spermatophyta</taxon>
        <taxon>Magnoliopsida</taxon>
        <taxon>eudicotyledons</taxon>
        <taxon>Gunneridae</taxon>
        <taxon>Pentapetalae</taxon>
        <taxon>rosids</taxon>
        <taxon>fabids</taxon>
        <taxon>Malpighiales</taxon>
        <taxon>Salicaceae</taxon>
        <taxon>Saliceae</taxon>
        <taxon>Salix</taxon>
    </lineage>
</organism>
<name>A0A6N2MAY8_SALVM</name>
<proteinExistence type="predicted"/>
<keyword evidence="1" id="KW-0472">Membrane</keyword>
<evidence type="ECO:0000256" key="1">
    <source>
        <dbReference type="SAM" id="Phobius"/>
    </source>
</evidence>
<dbReference type="EMBL" id="CAADRP010001719">
    <property type="protein sequence ID" value="VFU50023.1"/>
    <property type="molecule type" value="Genomic_DNA"/>
</dbReference>
<reference evidence="2" key="1">
    <citation type="submission" date="2019-03" db="EMBL/GenBank/DDBJ databases">
        <authorList>
            <person name="Mank J."/>
            <person name="Almeida P."/>
        </authorList>
    </citation>
    <scope>NUCLEOTIDE SEQUENCE</scope>
    <source>
        <strain evidence="2">78183</strain>
    </source>
</reference>
<protein>
    <submittedName>
        <fullName evidence="2">Uncharacterized protein</fullName>
    </submittedName>
</protein>
<sequence length="71" mass="8269">MHTRNVQLLAGCFSYRKAASDRLKLICENFTTNCYFWAASSFKHRGELHEQSLIIVVIWCLLCLIFCILDL</sequence>
<keyword evidence="1" id="KW-0812">Transmembrane</keyword>
<dbReference type="AlphaFoldDB" id="A0A6N2MAY8"/>
<evidence type="ECO:0000313" key="2">
    <source>
        <dbReference type="EMBL" id="VFU50023.1"/>
    </source>
</evidence>
<gene>
    <name evidence="2" type="ORF">SVIM_LOCUS332140</name>
</gene>
<accession>A0A6N2MAY8</accession>
<feature type="transmembrane region" description="Helical" evidence="1">
    <location>
        <begin position="51"/>
        <end position="69"/>
    </location>
</feature>
<keyword evidence="1" id="KW-1133">Transmembrane helix</keyword>